<accession>A0ABQ2VC25</accession>
<proteinExistence type="inferred from homology"/>
<feature type="binding site" evidence="3">
    <location>
        <position position="57"/>
    </location>
    <ligand>
        <name>L-histidine</name>
        <dbReference type="ChEBI" id="CHEBI:57595"/>
    </ligand>
</feature>
<evidence type="ECO:0000313" key="5">
    <source>
        <dbReference type="EMBL" id="GGU78826.1"/>
    </source>
</evidence>
<dbReference type="SUPFAM" id="SSF53335">
    <property type="entry name" value="S-adenosyl-L-methionine-dependent methyltransferases"/>
    <property type="match status" value="1"/>
</dbReference>
<comment type="function">
    <text evidence="3">Catalyzes the SAM-dependent triple methylation of the alpha-amino group of histidine to form hercynine, a step in the biosynthesis pathway of ergothioneine.</text>
</comment>
<comment type="catalytic activity">
    <reaction evidence="3">
        <text>L-histidine + 3 S-adenosyl-L-methionine = hercynine + 3 S-adenosyl-L-homocysteine + 3 H(+)</text>
        <dbReference type="Rhea" id="RHEA:38471"/>
        <dbReference type="ChEBI" id="CHEBI:15378"/>
        <dbReference type="ChEBI" id="CHEBI:15781"/>
        <dbReference type="ChEBI" id="CHEBI:57595"/>
        <dbReference type="ChEBI" id="CHEBI:57856"/>
        <dbReference type="ChEBI" id="CHEBI:59789"/>
        <dbReference type="EC" id="2.1.1.44"/>
    </reaction>
</comment>
<dbReference type="InterPro" id="IPR035094">
    <property type="entry name" value="EgtD"/>
</dbReference>
<keyword evidence="3" id="KW-0949">S-adenosyl-L-methionine</keyword>
<feature type="binding site" evidence="3">
    <location>
        <position position="87"/>
    </location>
    <ligand>
        <name>S-adenosyl-L-methionine</name>
        <dbReference type="ChEBI" id="CHEBI:59789"/>
    </ligand>
</feature>
<dbReference type="EC" id="2.1.1.44" evidence="3"/>
<feature type="binding site" evidence="3">
    <location>
        <position position="167"/>
    </location>
    <ligand>
        <name>L-histidine</name>
        <dbReference type="ChEBI" id="CHEBI:57595"/>
    </ligand>
</feature>
<dbReference type="InterPro" id="IPR017804">
    <property type="entry name" value="MeTrfase_EgtD-like"/>
</dbReference>
<dbReference type="RefSeq" id="WP_189259205.1">
    <property type="nucleotide sequence ID" value="NZ_BMRE01000067.1"/>
</dbReference>
<dbReference type="HAMAP" id="MF_02037">
    <property type="entry name" value="EgtD"/>
    <property type="match status" value="1"/>
</dbReference>
<feature type="domain" description="Histidine-specific methyltransferase SAM-dependent" evidence="4">
    <location>
        <begin position="20"/>
        <end position="321"/>
    </location>
</feature>
<dbReference type="InterPro" id="IPR019257">
    <property type="entry name" value="MeTrfase_dom"/>
</dbReference>
<evidence type="ECO:0000256" key="2">
    <source>
        <dbReference type="ARBA" id="ARBA00022679"/>
    </source>
</evidence>
<dbReference type="PANTHER" id="PTHR43397:SF1">
    <property type="entry name" value="ERGOTHIONEINE BIOSYNTHESIS PROTEIN 1"/>
    <property type="match status" value="1"/>
</dbReference>
<feature type="binding site" evidence="3">
    <location>
        <position position="207"/>
    </location>
    <ligand>
        <name>L-histidine</name>
        <dbReference type="ChEBI" id="CHEBI:57595"/>
    </ligand>
</feature>
<feature type="binding site" evidence="3">
    <location>
        <begin position="283"/>
        <end position="285"/>
    </location>
    <ligand>
        <name>L-histidine</name>
        <dbReference type="ChEBI" id="CHEBI:57595"/>
    </ligand>
</feature>
<evidence type="ECO:0000256" key="3">
    <source>
        <dbReference type="HAMAP-Rule" id="MF_02037"/>
    </source>
</evidence>
<dbReference type="PANTHER" id="PTHR43397">
    <property type="entry name" value="ERGOTHIONEINE BIOSYNTHESIS PROTEIN 1"/>
    <property type="match status" value="1"/>
</dbReference>
<evidence type="ECO:0000259" key="4">
    <source>
        <dbReference type="Pfam" id="PF10017"/>
    </source>
</evidence>
<comment type="similarity">
    <text evidence="3">Belongs to the methyltransferase superfamily. EgtD family.</text>
</comment>
<dbReference type="InterPro" id="IPR029063">
    <property type="entry name" value="SAM-dependent_MTases_sf"/>
</dbReference>
<evidence type="ECO:0000313" key="6">
    <source>
        <dbReference type="Proteomes" id="UP000649573"/>
    </source>
</evidence>
<comment type="pathway">
    <text evidence="3">Amino-acid biosynthesis; ergothioneine biosynthesis.</text>
</comment>
<dbReference type="InterPro" id="IPR051128">
    <property type="entry name" value="EgtD_Methyltrsf_superfamily"/>
</dbReference>
<sequence length="323" mass="36042">MTEPVLDVHLTPEDAAHALRADVRAGLTANPKWVSPKWFYDAVGSALFEDITRLPEYYPTRAEREVLAERAKEIAATTGAHSLVELGSGSSEKTRLLLSALREHGTLREFVPQDVSVSALTEAAHAIMADYPGLRVHGVVGDFTQHLSLLPGESPRLVAFLGGTIGNLIPEEREKFLRTVRDVLQPGEWLLLGTDLVKDEKTLVRAYDDAQGVTAEFNRNVLNVLNREVGGDFDVEAFEHVALWNAEQEWIEMRLRAKRDMTVTLAELGLTVEFRAGEELRTEVSAKFREDGVRRELEEGGFSLHRWWTDTEGRFAVSLAQAV</sequence>
<dbReference type="Proteomes" id="UP000649573">
    <property type="component" value="Unassembled WGS sequence"/>
</dbReference>
<dbReference type="NCBIfam" id="TIGR03438">
    <property type="entry name" value="egtD_ergothio"/>
    <property type="match status" value="1"/>
</dbReference>
<dbReference type="EMBL" id="BMRE01000067">
    <property type="protein sequence ID" value="GGU78826.1"/>
    <property type="molecule type" value="Genomic_DNA"/>
</dbReference>
<reference evidence="6" key="1">
    <citation type="journal article" date="2019" name="Int. J. Syst. Evol. Microbiol.">
        <title>The Global Catalogue of Microorganisms (GCM) 10K type strain sequencing project: providing services to taxonomists for standard genome sequencing and annotation.</title>
        <authorList>
            <consortium name="The Broad Institute Genomics Platform"/>
            <consortium name="The Broad Institute Genome Sequencing Center for Infectious Disease"/>
            <person name="Wu L."/>
            <person name="Ma J."/>
        </authorList>
    </citation>
    <scope>NUCLEOTIDE SEQUENCE [LARGE SCALE GENOMIC DNA]</scope>
    <source>
        <strain evidence="6">JCM 3296</strain>
    </source>
</reference>
<keyword evidence="2 3" id="KW-0808">Transferase</keyword>
<feature type="binding site" evidence="3">
    <location>
        <position position="114"/>
    </location>
    <ligand>
        <name>S-adenosyl-L-methionine</name>
        <dbReference type="ChEBI" id="CHEBI:59789"/>
    </ligand>
</feature>
<dbReference type="Pfam" id="PF10017">
    <property type="entry name" value="Methyltransf_33"/>
    <property type="match status" value="1"/>
</dbReference>
<comment type="subunit">
    <text evidence="3">Monomer.</text>
</comment>
<keyword evidence="1 3" id="KW-0489">Methyltransferase</keyword>
<name>A0ABQ2VC25_9PSEU</name>
<dbReference type="PIRSF" id="PIRSF018005">
    <property type="entry name" value="UCP018005"/>
    <property type="match status" value="1"/>
</dbReference>
<protein>
    <recommendedName>
        <fullName evidence="3">Histidine N-alpha-methyltransferase</fullName>
        <ecNumber evidence="3">2.1.1.44</ecNumber>
    </recommendedName>
    <alternativeName>
        <fullName evidence="3">Histidine trimethyltransferase</fullName>
    </alternativeName>
</protein>
<organism evidence="5 6">
    <name type="scientific">Lentzea flava</name>
    <dbReference type="NCBI Taxonomy" id="103732"/>
    <lineage>
        <taxon>Bacteria</taxon>
        <taxon>Bacillati</taxon>
        <taxon>Actinomycetota</taxon>
        <taxon>Actinomycetes</taxon>
        <taxon>Pseudonocardiales</taxon>
        <taxon>Pseudonocardiaceae</taxon>
        <taxon>Lentzea</taxon>
    </lineage>
</organism>
<feature type="binding site" evidence="3">
    <location>
        <position position="93"/>
    </location>
    <ligand>
        <name>S-adenosyl-L-methionine</name>
        <dbReference type="ChEBI" id="CHEBI:59789"/>
    </ligand>
</feature>
<dbReference type="Gene3D" id="3.40.50.150">
    <property type="entry name" value="Vaccinia Virus protein VP39"/>
    <property type="match status" value="1"/>
</dbReference>
<keyword evidence="6" id="KW-1185">Reference proteome</keyword>
<dbReference type="InterPro" id="IPR032888">
    <property type="entry name" value="EgtD_Actinobacteria"/>
</dbReference>
<evidence type="ECO:0000256" key="1">
    <source>
        <dbReference type="ARBA" id="ARBA00022603"/>
    </source>
</evidence>
<gene>
    <name evidence="3 5" type="primary">egtD</name>
    <name evidence="5" type="ORF">GCM10010178_82250</name>
</gene>
<feature type="binding site" evidence="3">
    <location>
        <begin position="142"/>
        <end position="143"/>
    </location>
    <ligand>
        <name>S-adenosyl-L-methionine</name>
        <dbReference type="ChEBI" id="CHEBI:59789"/>
    </ligand>
</feature>
<comment type="caution">
    <text evidence="5">The sequence shown here is derived from an EMBL/GenBank/DDBJ whole genome shotgun (WGS) entry which is preliminary data.</text>
</comment>